<dbReference type="SUPFAM" id="SSF54637">
    <property type="entry name" value="Thioesterase/thiol ester dehydrase-isomerase"/>
    <property type="match status" value="1"/>
</dbReference>
<evidence type="ECO:0000256" key="1">
    <source>
        <dbReference type="ARBA" id="ARBA00005953"/>
    </source>
</evidence>
<dbReference type="InterPro" id="IPR029069">
    <property type="entry name" value="HotDog_dom_sf"/>
</dbReference>
<dbReference type="CDD" id="cd00586">
    <property type="entry name" value="4HBT"/>
    <property type="match status" value="1"/>
</dbReference>
<protein>
    <submittedName>
        <fullName evidence="3">Acyl-CoA thioester hydrolase</fullName>
    </submittedName>
</protein>
<dbReference type="PANTHER" id="PTHR31793">
    <property type="entry name" value="4-HYDROXYBENZOYL-COA THIOESTERASE FAMILY MEMBER"/>
    <property type="match status" value="1"/>
</dbReference>
<dbReference type="NCBIfam" id="TIGR00051">
    <property type="entry name" value="YbgC/FadM family acyl-CoA thioesterase"/>
    <property type="match status" value="1"/>
</dbReference>
<dbReference type="InterPro" id="IPR006684">
    <property type="entry name" value="YbgC/YbaW"/>
</dbReference>
<dbReference type="PANTHER" id="PTHR31793:SF27">
    <property type="entry name" value="NOVEL THIOESTERASE SUPERFAMILY DOMAIN AND SAPOSIN A-TYPE DOMAIN CONTAINING PROTEIN (0610012H03RIK)"/>
    <property type="match status" value="1"/>
</dbReference>
<sequence length="143" mass="16975">MKEYKPYRRKAYYYETDRMDIVHHSNYVRWLEEARIDLMEQAGCPFEFTEKQGIVSPVLSVSCEYKYPVRFGDEFEVVCRLLSFNGCRFKLEYEVNNLTTGQLALTAVTEHCFTGTDLRPIRMQKKYPELYENLLEALEDKGE</sequence>
<organism evidence="3 4">
    <name type="scientific">Ruminococcus albus SY3</name>
    <dbReference type="NCBI Taxonomy" id="1341156"/>
    <lineage>
        <taxon>Bacteria</taxon>
        <taxon>Bacillati</taxon>
        <taxon>Bacillota</taxon>
        <taxon>Clostridia</taxon>
        <taxon>Eubacteriales</taxon>
        <taxon>Oscillospiraceae</taxon>
        <taxon>Ruminococcus</taxon>
    </lineage>
</organism>
<dbReference type="GO" id="GO:0047617">
    <property type="term" value="F:fatty acyl-CoA hydrolase activity"/>
    <property type="evidence" value="ECO:0007669"/>
    <property type="project" value="TreeGrafter"/>
</dbReference>
<gene>
    <name evidence="3" type="ORF">RASY3_05290</name>
</gene>
<keyword evidence="4" id="KW-1185">Reference proteome</keyword>
<dbReference type="PIRSF" id="PIRSF003230">
    <property type="entry name" value="YbgC"/>
    <property type="match status" value="1"/>
</dbReference>
<keyword evidence="2 3" id="KW-0378">Hydrolase</keyword>
<dbReference type="Pfam" id="PF13279">
    <property type="entry name" value="4HBT_2"/>
    <property type="match status" value="1"/>
</dbReference>
<comment type="caution">
    <text evidence="3">The sequence shown here is derived from an EMBL/GenBank/DDBJ whole genome shotgun (WGS) entry which is preliminary data.</text>
</comment>
<dbReference type="RefSeq" id="WP_013499681.1">
    <property type="nucleotide sequence ID" value="NZ_JEOB01000002.1"/>
</dbReference>
<comment type="similarity">
    <text evidence="1">Belongs to the 4-hydroxybenzoyl-CoA thioesterase family.</text>
</comment>
<dbReference type="InterPro" id="IPR050563">
    <property type="entry name" value="4-hydroxybenzoyl-CoA_TE"/>
</dbReference>
<dbReference type="PATRIC" id="fig|1341156.4.peg.1476"/>
<dbReference type="Proteomes" id="UP000021369">
    <property type="component" value="Unassembled WGS sequence"/>
</dbReference>
<reference evidence="3 4" key="1">
    <citation type="submission" date="2013-06" db="EMBL/GenBank/DDBJ databases">
        <title>Rumen cellulosomics: divergent fiber-degrading strategies revealed by comparative genome-wide analysis of six Ruminococcal strains.</title>
        <authorList>
            <person name="Dassa B."/>
            <person name="Borovok I."/>
            <person name="Lamed R."/>
            <person name="Flint H."/>
            <person name="Yeoman C.J."/>
            <person name="White B."/>
            <person name="Bayer E.A."/>
        </authorList>
    </citation>
    <scope>NUCLEOTIDE SEQUENCE [LARGE SCALE GENOMIC DNA]</scope>
    <source>
        <strain evidence="3 4">SY3</strain>
    </source>
</reference>
<dbReference type="Gene3D" id="3.10.129.10">
    <property type="entry name" value="Hotdog Thioesterase"/>
    <property type="match status" value="1"/>
</dbReference>
<evidence type="ECO:0000313" key="3">
    <source>
        <dbReference type="EMBL" id="EXM39355.1"/>
    </source>
</evidence>
<evidence type="ECO:0000256" key="2">
    <source>
        <dbReference type="ARBA" id="ARBA00022801"/>
    </source>
</evidence>
<evidence type="ECO:0000313" key="4">
    <source>
        <dbReference type="Proteomes" id="UP000021369"/>
    </source>
</evidence>
<proteinExistence type="inferred from homology"/>
<dbReference type="EMBL" id="JEOB01000002">
    <property type="protein sequence ID" value="EXM39355.1"/>
    <property type="molecule type" value="Genomic_DNA"/>
</dbReference>
<dbReference type="OrthoDB" id="9800856at2"/>
<dbReference type="AlphaFoldDB" id="A0A011WQR5"/>
<name>A0A011WQR5_RUMAL</name>
<accession>A0A011WQR5</accession>